<dbReference type="GO" id="GO:0016491">
    <property type="term" value="F:oxidoreductase activity"/>
    <property type="evidence" value="ECO:0007669"/>
    <property type="project" value="UniProtKB-KW"/>
</dbReference>
<dbReference type="InterPro" id="IPR036291">
    <property type="entry name" value="NAD(P)-bd_dom_sf"/>
</dbReference>
<evidence type="ECO:0000256" key="1">
    <source>
        <dbReference type="ARBA" id="ARBA00023002"/>
    </source>
</evidence>
<evidence type="ECO:0000259" key="3">
    <source>
        <dbReference type="Pfam" id="PF22725"/>
    </source>
</evidence>
<dbReference type="Gene3D" id="3.30.360.10">
    <property type="entry name" value="Dihydrodipicolinate Reductase, domain 2"/>
    <property type="match status" value="1"/>
</dbReference>
<dbReference type="Proteomes" id="UP000654108">
    <property type="component" value="Unassembled WGS sequence"/>
</dbReference>
<gene>
    <name evidence="4" type="ORF">IC608_14110</name>
</gene>
<comment type="caution">
    <text evidence="4">The sequence shown here is derived from an EMBL/GenBank/DDBJ whole genome shotgun (WGS) entry which is preliminary data.</text>
</comment>
<dbReference type="PANTHER" id="PTHR43818">
    <property type="entry name" value="BCDNA.GH03377"/>
    <property type="match status" value="1"/>
</dbReference>
<dbReference type="InterPro" id="IPR050463">
    <property type="entry name" value="Gfo/Idh/MocA_oxidrdct_glycsds"/>
</dbReference>
<keyword evidence="5" id="KW-1185">Reference proteome</keyword>
<dbReference type="InterPro" id="IPR000683">
    <property type="entry name" value="Gfo/Idh/MocA-like_OxRdtase_N"/>
</dbReference>
<dbReference type="Pfam" id="PF22725">
    <property type="entry name" value="GFO_IDH_MocA_C3"/>
    <property type="match status" value="1"/>
</dbReference>
<dbReference type="PANTHER" id="PTHR43818:SF11">
    <property type="entry name" value="BCDNA.GH03377"/>
    <property type="match status" value="1"/>
</dbReference>
<dbReference type="Pfam" id="PF01408">
    <property type="entry name" value="GFO_IDH_MocA"/>
    <property type="match status" value="1"/>
</dbReference>
<reference evidence="4" key="1">
    <citation type="submission" date="2020-09" db="EMBL/GenBank/DDBJ databases">
        <title>Genome seq and assembly of Devosia sp.</title>
        <authorList>
            <person name="Chhetri G."/>
        </authorList>
    </citation>
    <scope>NUCLEOTIDE SEQUENCE</scope>
    <source>
        <strain evidence="4">PTR5</strain>
    </source>
</reference>
<feature type="domain" description="GFO/IDH/MocA-like oxidoreductase" evidence="3">
    <location>
        <begin position="134"/>
        <end position="281"/>
    </location>
</feature>
<protein>
    <submittedName>
        <fullName evidence="4">Gfo/Idh/MocA family oxidoreductase</fullName>
    </submittedName>
</protein>
<organism evidence="4 5">
    <name type="scientific">Devosia oryzisoli</name>
    <dbReference type="NCBI Taxonomy" id="2774138"/>
    <lineage>
        <taxon>Bacteria</taxon>
        <taxon>Pseudomonadati</taxon>
        <taxon>Pseudomonadota</taxon>
        <taxon>Alphaproteobacteria</taxon>
        <taxon>Hyphomicrobiales</taxon>
        <taxon>Devosiaceae</taxon>
        <taxon>Devosia</taxon>
    </lineage>
</organism>
<accession>A0A927FUM0</accession>
<dbReference type="GO" id="GO:0000166">
    <property type="term" value="F:nucleotide binding"/>
    <property type="evidence" value="ECO:0007669"/>
    <property type="project" value="InterPro"/>
</dbReference>
<evidence type="ECO:0000259" key="2">
    <source>
        <dbReference type="Pfam" id="PF01408"/>
    </source>
</evidence>
<evidence type="ECO:0000313" key="4">
    <source>
        <dbReference type="EMBL" id="MBD8066605.1"/>
    </source>
</evidence>
<dbReference type="Gene3D" id="3.40.50.720">
    <property type="entry name" value="NAD(P)-binding Rossmann-like Domain"/>
    <property type="match status" value="1"/>
</dbReference>
<dbReference type="SUPFAM" id="SSF51735">
    <property type="entry name" value="NAD(P)-binding Rossmann-fold domains"/>
    <property type="match status" value="1"/>
</dbReference>
<dbReference type="InterPro" id="IPR055170">
    <property type="entry name" value="GFO_IDH_MocA-like_dom"/>
</dbReference>
<sequence>MKTTANLVAAVVGTGFIGAVHIDAIRRLGVEIAGVVGSSAERAAAKAEQFGVARSYASFEQMLEDPRVDVVHITSPNHQHAHQAEAALLAGKHVVCEKPLALTSRETDHLRRTAQKTGKVAAVNFNIRFYPQVHEMRARIANGAVGRPNLIMGSYLQDWLLRDTDWNWRAEREKGGSLRVVGDIGSHWFDLATFITGRRIEAVMAELPTFIAVRKKPRGPVETFSGAGGGLTTDVDIGSEDAAIVMLRFEGGARGVMTASQVSAGRKNGITVEISGSEASLAWIGERPDELWIGHRDSANEVLLRDPGLLTPGAAMITALPGGHAEGFENGFKAMYRAIYQDVLAGSPSATPAYATFEDGHEEALIVEAVERSARTGQWTTIDRQQQETV</sequence>
<name>A0A927FUM0_9HYPH</name>
<dbReference type="EMBL" id="JACYFU010000003">
    <property type="protein sequence ID" value="MBD8066605.1"/>
    <property type="molecule type" value="Genomic_DNA"/>
</dbReference>
<proteinExistence type="predicted"/>
<evidence type="ECO:0000313" key="5">
    <source>
        <dbReference type="Proteomes" id="UP000654108"/>
    </source>
</evidence>
<dbReference type="AlphaFoldDB" id="A0A927FUM0"/>
<dbReference type="SUPFAM" id="SSF55347">
    <property type="entry name" value="Glyceraldehyde-3-phosphate dehydrogenase-like, C-terminal domain"/>
    <property type="match status" value="1"/>
</dbReference>
<dbReference type="RefSeq" id="WP_191776736.1">
    <property type="nucleotide sequence ID" value="NZ_JACYFU010000003.1"/>
</dbReference>
<keyword evidence="1" id="KW-0560">Oxidoreductase</keyword>
<feature type="domain" description="Gfo/Idh/MocA-like oxidoreductase N-terminal" evidence="2">
    <location>
        <begin position="10"/>
        <end position="125"/>
    </location>
</feature>